<accession>A0A8D1DE71</accession>
<evidence type="ECO:0000256" key="7">
    <source>
        <dbReference type="ARBA" id="ARBA00022989"/>
    </source>
</evidence>
<dbReference type="GO" id="GO:0006865">
    <property type="term" value="P:amino acid transport"/>
    <property type="evidence" value="ECO:0007669"/>
    <property type="project" value="UniProtKB-KW"/>
</dbReference>
<dbReference type="GO" id="GO:0005886">
    <property type="term" value="C:plasma membrane"/>
    <property type="evidence" value="ECO:0007669"/>
    <property type="project" value="UniProtKB-SubCell"/>
</dbReference>
<dbReference type="PANTHER" id="PTHR22950:SF366">
    <property type="entry name" value="SODIUM-COUPLED NEUTRAL AMINO ACID TRANSPORTER 6-RELATED"/>
    <property type="match status" value="1"/>
</dbReference>
<keyword evidence="5 10" id="KW-0812">Transmembrane</keyword>
<evidence type="ECO:0000256" key="3">
    <source>
        <dbReference type="ARBA" id="ARBA00022448"/>
    </source>
</evidence>
<keyword evidence="9" id="KW-1015">Disulfide bond</keyword>
<dbReference type="Ensembl" id="ENSSSCT00050018816.1">
    <property type="protein sequence ID" value="ENSSSCP00050007776.1"/>
    <property type="gene ID" value="ENSSSCG00050013949.1"/>
</dbReference>
<dbReference type="InterPro" id="IPR013057">
    <property type="entry name" value="AA_transpt_TM"/>
</dbReference>
<dbReference type="Ensembl" id="ENSSSCT00040014502.1">
    <property type="protein sequence ID" value="ENSSSCP00040005658.1"/>
    <property type="gene ID" value="ENSSSCG00040011084.1"/>
</dbReference>
<keyword evidence="3" id="KW-0813">Transport</keyword>
<keyword evidence="4" id="KW-1003">Cell membrane</keyword>
<feature type="transmembrane region" description="Helical" evidence="10">
    <location>
        <begin position="66"/>
        <end position="88"/>
    </location>
</feature>
<keyword evidence="7 10" id="KW-1133">Transmembrane helix</keyword>
<evidence type="ECO:0000313" key="13">
    <source>
        <dbReference type="Proteomes" id="UP000694722"/>
    </source>
</evidence>
<organism evidence="12 13">
    <name type="scientific">Sus scrofa</name>
    <name type="common">Pig</name>
    <dbReference type="NCBI Taxonomy" id="9823"/>
    <lineage>
        <taxon>Eukaryota</taxon>
        <taxon>Metazoa</taxon>
        <taxon>Chordata</taxon>
        <taxon>Craniata</taxon>
        <taxon>Vertebrata</taxon>
        <taxon>Euteleostomi</taxon>
        <taxon>Mammalia</taxon>
        <taxon>Eutheria</taxon>
        <taxon>Laurasiatheria</taxon>
        <taxon>Artiodactyla</taxon>
        <taxon>Suina</taxon>
        <taxon>Suidae</taxon>
        <taxon>Sus</taxon>
    </lineage>
</organism>
<dbReference type="PANTHER" id="PTHR22950">
    <property type="entry name" value="AMINO ACID TRANSPORTER"/>
    <property type="match status" value="1"/>
</dbReference>
<reference evidence="12" key="1">
    <citation type="submission" date="2025-05" db="UniProtKB">
        <authorList>
            <consortium name="Ensembl"/>
        </authorList>
    </citation>
    <scope>IDENTIFICATION</scope>
</reference>
<evidence type="ECO:0000313" key="12">
    <source>
        <dbReference type="Ensembl" id="ENSSSCP00040005658.1"/>
    </source>
</evidence>
<keyword evidence="6" id="KW-0029">Amino-acid transport</keyword>
<dbReference type="Proteomes" id="UP000694571">
    <property type="component" value="Unplaced"/>
</dbReference>
<dbReference type="Pfam" id="PF01490">
    <property type="entry name" value="Aa_trans"/>
    <property type="match status" value="1"/>
</dbReference>
<sequence length="118" mass="13283">GAHPWLLEQPEEVEAKAEELSLLLSRELCRQGSPDVSFGLSVFNLMNAIMVSDILSLPYVMAHSGILGFSFLLLIVALLASYSIHFLFRMCLQTAYLVHELNLFLVLHEELMYLSPTD</sequence>
<evidence type="ECO:0000256" key="4">
    <source>
        <dbReference type="ARBA" id="ARBA00022475"/>
    </source>
</evidence>
<name>A0A8D1DE71_PIG</name>
<evidence type="ECO:0000256" key="9">
    <source>
        <dbReference type="ARBA" id="ARBA00023157"/>
    </source>
</evidence>
<protein>
    <recommendedName>
        <fullName evidence="11">Amino acid transporter transmembrane domain-containing protein</fullName>
    </recommendedName>
</protein>
<evidence type="ECO:0000259" key="11">
    <source>
        <dbReference type="Pfam" id="PF01490"/>
    </source>
</evidence>
<dbReference type="AlphaFoldDB" id="A0A8D1DE71"/>
<comment type="subcellular location">
    <subcellularLocation>
        <location evidence="1">Cell membrane</location>
        <topology evidence="1">Multi-pass membrane protein</topology>
    </subcellularLocation>
</comment>
<dbReference type="Proteomes" id="UP000694722">
    <property type="component" value="Unplaced"/>
</dbReference>
<comment type="similarity">
    <text evidence="2">Belongs to the amino acid/polyamine transporter 2 family.</text>
</comment>
<proteinExistence type="inferred from homology"/>
<evidence type="ECO:0000256" key="1">
    <source>
        <dbReference type="ARBA" id="ARBA00004651"/>
    </source>
</evidence>
<evidence type="ECO:0000256" key="2">
    <source>
        <dbReference type="ARBA" id="ARBA00008066"/>
    </source>
</evidence>
<evidence type="ECO:0000256" key="6">
    <source>
        <dbReference type="ARBA" id="ARBA00022970"/>
    </source>
</evidence>
<evidence type="ECO:0000256" key="5">
    <source>
        <dbReference type="ARBA" id="ARBA00022692"/>
    </source>
</evidence>
<evidence type="ECO:0000256" key="10">
    <source>
        <dbReference type="SAM" id="Phobius"/>
    </source>
</evidence>
<keyword evidence="8 10" id="KW-0472">Membrane</keyword>
<feature type="domain" description="Amino acid transporter transmembrane" evidence="11">
    <location>
        <begin position="37"/>
        <end position="90"/>
    </location>
</feature>
<evidence type="ECO:0000256" key="8">
    <source>
        <dbReference type="ARBA" id="ARBA00023136"/>
    </source>
</evidence>